<dbReference type="AlphaFoldDB" id="A0A5J4NSK5"/>
<evidence type="ECO:0000256" key="1">
    <source>
        <dbReference type="ARBA" id="ARBA00022737"/>
    </source>
</evidence>
<dbReference type="PANTHER" id="PTHR23048:SF59">
    <property type="entry name" value="EF-HAND SUPERFAMILY PROTEIN"/>
    <property type="match status" value="1"/>
</dbReference>
<dbReference type="InterPro" id="IPR004330">
    <property type="entry name" value="FAR1_DNA_bnd_dom"/>
</dbReference>
<name>A0A5J4NSK5_9TREM</name>
<reference evidence="4 5" key="1">
    <citation type="journal article" date="2019" name="Gigascience">
        <title>Whole-genome sequence of the oriental lung fluke Paragonimus westermani.</title>
        <authorList>
            <person name="Oey H."/>
            <person name="Zakrzewski M."/>
            <person name="Narain K."/>
            <person name="Devi K.R."/>
            <person name="Agatsuma T."/>
            <person name="Nawaratna S."/>
            <person name="Gobert G.N."/>
            <person name="Jones M.K."/>
            <person name="Ragan M.A."/>
            <person name="McManus D.P."/>
            <person name="Krause L."/>
        </authorList>
    </citation>
    <scope>NUCLEOTIDE SEQUENCE [LARGE SCALE GENOMIC DNA]</scope>
    <source>
        <strain evidence="4 5">IND2009</strain>
    </source>
</reference>
<dbReference type="Gene3D" id="1.10.238.10">
    <property type="entry name" value="EF-hand"/>
    <property type="match status" value="2"/>
</dbReference>
<keyword evidence="5" id="KW-1185">Reference proteome</keyword>
<dbReference type="InterPro" id="IPR011992">
    <property type="entry name" value="EF-hand-dom_pair"/>
</dbReference>
<dbReference type="InterPro" id="IPR002048">
    <property type="entry name" value="EF_hand_dom"/>
</dbReference>
<evidence type="ECO:0000256" key="2">
    <source>
        <dbReference type="ARBA" id="ARBA00022837"/>
    </source>
</evidence>
<keyword evidence="2" id="KW-0106">Calcium</keyword>
<dbReference type="SUPFAM" id="SSF47473">
    <property type="entry name" value="EF-hand"/>
    <property type="match status" value="1"/>
</dbReference>
<dbReference type="InterPro" id="IPR050230">
    <property type="entry name" value="CALM/Myosin/TropC-like"/>
</dbReference>
<dbReference type="SMART" id="SM00054">
    <property type="entry name" value="EFh"/>
    <property type="match status" value="3"/>
</dbReference>
<dbReference type="FunFam" id="1.10.238.10:FF:000001">
    <property type="entry name" value="Calmodulin 1"/>
    <property type="match status" value="1"/>
</dbReference>
<protein>
    <recommendedName>
        <fullName evidence="3">EF-hand domain-containing protein</fullName>
    </recommendedName>
</protein>
<dbReference type="Proteomes" id="UP000324629">
    <property type="component" value="Unassembled WGS sequence"/>
</dbReference>
<feature type="domain" description="EF-hand" evidence="3">
    <location>
        <begin position="28"/>
        <end position="63"/>
    </location>
</feature>
<dbReference type="CDD" id="cd00051">
    <property type="entry name" value="EFh"/>
    <property type="match status" value="2"/>
</dbReference>
<comment type="caution">
    <text evidence="4">The sequence shown here is derived from an EMBL/GenBank/DDBJ whole genome shotgun (WGS) entry which is preliminary data.</text>
</comment>
<accession>A0A5J4NSK5</accession>
<proteinExistence type="predicted"/>
<dbReference type="GO" id="GO:0005509">
    <property type="term" value="F:calcium ion binding"/>
    <property type="evidence" value="ECO:0007669"/>
    <property type="project" value="InterPro"/>
</dbReference>
<dbReference type="GO" id="GO:0016460">
    <property type="term" value="C:myosin II complex"/>
    <property type="evidence" value="ECO:0007669"/>
    <property type="project" value="TreeGrafter"/>
</dbReference>
<evidence type="ECO:0000313" key="4">
    <source>
        <dbReference type="EMBL" id="KAA3678048.1"/>
    </source>
</evidence>
<keyword evidence="1" id="KW-0677">Repeat</keyword>
<gene>
    <name evidence="4" type="ORF">DEA37_0011682</name>
</gene>
<sequence>MAASKKSNTTQRKKNSHISEIKLDLTNEQKGDLLRAFNLLDVEGNGLVRIREVKVALRAIGFEPTASELRRLMTAYDKDNKGLLDYSSFLDIMTKKMTEKDTKDDLMKAFKIFDCEDSGYITFTSLKKAAELLGEDITDEELQEHFGNVWSPRQFKNLDAVGAEVLRFEVQWGSSYRIRSTEPASGDHKRRVYTCVRRAQALRSSTGVRERASAQTGCSAYFKVNRNVNSEFRVTKFVMLHNNPCDVVSAKYEVSRRRFTEEEIREIRPWLLNGTVSFNITQYIWEHFDKKTTKKDLCNLRARLLAKRNTVGHLVRLHAQLSTTAIAMFLRQFLLFVGPVETWTMIIGDSAAIQGAITQEMLHVHQLLCRVHILRNVRKTTSNGTVKKWFLVAMLTRNRWRYAAALAIMQATDPAFYNQYLMTRLIRRSEK</sequence>
<dbReference type="PROSITE" id="PS50222">
    <property type="entry name" value="EF_HAND_2"/>
    <property type="match status" value="3"/>
</dbReference>
<feature type="domain" description="EF-hand" evidence="3">
    <location>
        <begin position="101"/>
        <end position="136"/>
    </location>
</feature>
<dbReference type="PANTHER" id="PTHR23048">
    <property type="entry name" value="MYOSIN LIGHT CHAIN 1, 3"/>
    <property type="match status" value="1"/>
</dbReference>
<evidence type="ECO:0000313" key="5">
    <source>
        <dbReference type="Proteomes" id="UP000324629"/>
    </source>
</evidence>
<feature type="domain" description="EF-hand" evidence="3">
    <location>
        <begin position="64"/>
        <end position="99"/>
    </location>
</feature>
<dbReference type="Pfam" id="PF13499">
    <property type="entry name" value="EF-hand_7"/>
    <property type="match status" value="1"/>
</dbReference>
<organism evidence="4 5">
    <name type="scientific">Paragonimus westermani</name>
    <dbReference type="NCBI Taxonomy" id="34504"/>
    <lineage>
        <taxon>Eukaryota</taxon>
        <taxon>Metazoa</taxon>
        <taxon>Spiralia</taxon>
        <taxon>Lophotrochozoa</taxon>
        <taxon>Platyhelminthes</taxon>
        <taxon>Trematoda</taxon>
        <taxon>Digenea</taxon>
        <taxon>Plagiorchiida</taxon>
        <taxon>Troglotremata</taxon>
        <taxon>Troglotrematidae</taxon>
        <taxon>Paragonimus</taxon>
    </lineage>
</organism>
<dbReference type="EMBL" id="QNGE01001242">
    <property type="protein sequence ID" value="KAA3678048.1"/>
    <property type="molecule type" value="Genomic_DNA"/>
</dbReference>
<dbReference type="Pfam" id="PF03101">
    <property type="entry name" value="FAR1"/>
    <property type="match status" value="1"/>
</dbReference>
<evidence type="ECO:0000259" key="3">
    <source>
        <dbReference type="PROSITE" id="PS50222"/>
    </source>
</evidence>